<proteinExistence type="predicted"/>
<gene>
    <name evidence="1" type="ORF">EPI10_032496</name>
</gene>
<protein>
    <submittedName>
        <fullName evidence="1">Intersectin-1-like</fullName>
    </submittedName>
</protein>
<evidence type="ECO:0000313" key="1">
    <source>
        <dbReference type="EMBL" id="KAA3488787.1"/>
    </source>
</evidence>
<organism evidence="1 2">
    <name type="scientific">Gossypium australe</name>
    <dbReference type="NCBI Taxonomy" id="47621"/>
    <lineage>
        <taxon>Eukaryota</taxon>
        <taxon>Viridiplantae</taxon>
        <taxon>Streptophyta</taxon>
        <taxon>Embryophyta</taxon>
        <taxon>Tracheophyta</taxon>
        <taxon>Spermatophyta</taxon>
        <taxon>Magnoliopsida</taxon>
        <taxon>eudicotyledons</taxon>
        <taxon>Gunneridae</taxon>
        <taxon>Pentapetalae</taxon>
        <taxon>rosids</taxon>
        <taxon>malvids</taxon>
        <taxon>Malvales</taxon>
        <taxon>Malvaceae</taxon>
        <taxon>Malvoideae</taxon>
        <taxon>Gossypium</taxon>
    </lineage>
</organism>
<comment type="caution">
    <text evidence="1">The sequence shown here is derived from an EMBL/GenBank/DDBJ whole genome shotgun (WGS) entry which is preliminary data.</text>
</comment>
<reference evidence="2" key="1">
    <citation type="journal article" date="2019" name="Plant Biotechnol. J.">
        <title>Genome sequencing of the Australian wild diploid species Gossypium australe highlights disease resistance and delayed gland morphogenesis.</title>
        <authorList>
            <person name="Cai Y."/>
            <person name="Cai X."/>
            <person name="Wang Q."/>
            <person name="Wang P."/>
            <person name="Zhang Y."/>
            <person name="Cai C."/>
            <person name="Xu Y."/>
            <person name="Wang K."/>
            <person name="Zhou Z."/>
            <person name="Wang C."/>
            <person name="Geng S."/>
            <person name="Li B."/>
            <person name="Dong Q."/>
            <person name="Hou Y."/>
            <person name="Wang H."/>
            <person name="Ai P."/>
            <person name="Liu Z."/>
            <person name="Yi F."/>
            <person name="Sun M."/>
            <person name="An G."/>
            <person name="Cheng J."/>
            <person name="Zhang Y."/>
            <person name="Shi Q."/>
            <person name="Xie Y."/>
            <person name="Shi X."/>
            <person name="Chang Y."/>
            <person name="Huang F."/>
            <person name="Chen Y."/>
            <person name="Hong S."/>
            <person name="Mi L."/>
            <person name="Sun Q."/>
            <person name="Zhang L."/>
            <person name="Zhou B."/>
            <person name="Peng R."/>
            <person name="Zhang X."/>
            <person name="Liu F."/>
        </authorList>
    </citation>
    <scope>NUCLEOTIDE SEQUENCE [LARGE SCALE GENOMIC DNA]</scope>
    <source>
        <strain evidence="2">cv. PA1801</strain>
    </source>
</reference>
<dbReference type="EMBL" id="SMMG02000001">
    <property type="protein sequence ID" value="KAA3488787.1"/>
    <property type="molecule type" value="Genomic_DNA"/>
</dbReference>
<dbReference type="Proteomes" id="UP000325315">
    <property type="component" value="Unassembled WGS sequence"/>
</dbReference>
<dbReference type="PANTHER" id="PTHR33223:SF8">
    <property type="entry name" value="OS04G0172440 PROTEIN"/>
    <property type="match status" value="1"/>
</dbReference>
<accession>A0A5B6X791</accession>
<keyword evidence="2" id="KW-1185">Reference proteome</keyword>
<sequence>MQEQLAKIQQEMRDQMMDSQRSMMAQLSQLLVGRVYKGKDTMDNIGESNEDPQYPPDFTPTHVQVQPEVNPQRPSVTIRPQQFQTGASIPMNFQAGSSSNNPVVPDLDEVAEVERAKTESQKQLDERCKWLEEKFTVMENADSYHGIDARDLSLVPNLVLPYKFKMPEFEKYNGTTCPEAYITMFYRRMTGYVNNDQLLIHCFQDSLVGAVSKWYNQLSRNKISSWRDIAQAFMKQYSHVTDMTPDKITL</sequence>
<evidence type="ECO:0000313" key="2">
    <source>
        <dbReference type="Proteomes" id="UP000325315"/>
    </source>
</evidence>
<dbReference type="OrthoDB" id="1432691at2759"/>
<dbReference type="PANTHER" id="PTHR33223">
    <property type="entry name" value="CCHC-TYPE DOMAIN-CONTAINING PROTEIN"/>
    <property type="match status" value="1"/>
</dbReference>
<dbReference type="AlphaFoldDB" id="A0A5B6X791"/>
<name>A0A5B6X791_9ROSI</name>